<dbReference type="GO" id="GO:0015078">
    <property type="term" value="F:proton transmembrane transporter activity"/>
    <property type="evidence" value="ECO:0007669"/>
    <property type="project" value="InterPro"/>
</dbReference>
<sequence length="92" mass="9792">MDNITTVAVVSIIAASATITIGTIAPAIAEMMALMKGLEAVAQQPDASNTLSRNLFVGIAMIESLAIYCLVISIILIFTNPFWNYMISQGVK</sequence>
<dbReference type="NCBIfam" id="NF009998">
    <property type="entry name" value="PRK13468.1"/>
    <property type="match status" value="1"/>
</dbReference>
<dbReference type="InterPro" id="IPR000454">
    <property type="entry name" value="ATP_synth_F0_csu"/>
</dbReference>
<dbReference type="SUPFAM" id="SSF81333">
    <property type="entry name" value="F1F0 ATP synthase subunit C"/>
    <property type="match status" value="1"/>
</dbReference>
<comment type="similarity">
    <text evidence="2">Belongs to the ATPase C chain family.</text>
</comment>
<evidence type="ECO:0000313" key="10">
    <source>
        <dbReference type="EMBL" id="SPD74917.1"/>
    </source>
</evidence>
<keyword evidence="5 8" id="KW-0472">Membrane</keyword>
<dbReference type="Gene3D" id="1.20.120.610">
    <property type="entry name" value="lithium bound rotor ring of v- atpase"/>
    <property type="match status" value="1"/>
</dbReference>
<feature type="transmembrane region" description="Helical" evidence="8">
    <location>
        <begin position="6"/>
        <end position="34"/>
    </location>
</feature>
<dbReference type="Pfam" id="PF00137">
    <property type="entry name" value="ATP-synt_C"/>
    <property type="match status" value="1"/>
</dbReference>
<name>A0A445MZL6_9BACT</name>
<gene>
    <name evidence="10" type="primary">atpE</name>
    <name evidence="10" type="ORF">PITCH_A390014</name>
</gene>
<feature type="domain" description="V-ATPase proteolipid subunit C-like" evidence="9">
    <location>
        <begin position="13"/>
        <end position="76"/>
    </location>
</feature>
<keyword evidence="4 8" id="KW-1133">Transmembrane helix</keyword>
<evidence type="ECO:0000256" key="7">
    <source>
        <dbReference type="ARBA" id="ARBA00032887"/>
    </source>
</evidence>
<dbReference type="EMBL" id="OJIN01000180">
    <property type="protein sequence ID" value="SPD74917.1"/>
    <property type="molecule type" value="Genomic_DNA"/>
</dbReference>
<evidence type="ECO:0000256" key="3">
    <source>
        <dbReference type="ARBA" id="ARBA00022692"/>
    </source>
</evidence>
<evidence type="ECO:0000256" key="2">
    <source>
        <dbReference type="ARBA" id="ARBA00006704"/>
    </source>
</evidence>
<dbReference type="GO" id="GO:0045259">
    <property type="term" value="C:proton-transporting ATP synthase complex"/>
    <property type="evidence" value="ECO:0007669"/>
    <property type="project" value="InterPro"/>
</dbReference>
<evidence type="ECO:0000256" key="4">
    <source>
        <dbReference type="ARBA" id="ARBA00022989"/>
    </source>
</evidence>
<comment type="subcellular location">
    <subcellularLocation>
        <location evidence="1">Membrane</location>
        <topology evidence="1">Multi-pass membrane protein</topology>
    </subcellularLocation>
</comment>
<feature type="transmembrane region" description="Helical" evidence="8">
    <location>
        <begin position="55"/>
        <end position="78"/>
    </location>
</feature>
<evidence type="ECO:0000256" key="8">
    <source>
        <dbReference type="SAM" id="Phobius"/>
    </source>
</evidence>
<reference evidence="10" key="1">
    <citation type="submission" date="2018-01" db="EMBL/GenBank/DDBJ databases">
        <authorList>
            <person name="Regsiter A."/>
            <person name="William W."/>
        </authorList>
    </citation>
    <scope>NUCLEOTIDE SEQUENCE</scope>
    <source>
        <strain evidence="10">TRIP AH-1</strain>
    </source>
</reference>
<dbReference type="AlphaFoldDB" id="A0A445MZL6"/>
<evidence type="ECO:0000256" key="5">
    <source>
        <dbReference type="ARBA" id="ARBA00023136"/>
    </source>
</evidence>
<accession>A0A445MZL6</accession>
<dbReference type="GO" id="GO:0015986">
    <property type="term" value="P:proton motive force-driven ATP synthesis"/>
    <property type="evidence" value="ECO:0007669"/>
    <property type="project" value="InterPro"/>
</dbReference>
<evidence type="ECO:0000256" key="6">
    <source>
        <dbReference type="ARBA" id="ARBA00032200"/>
    </source>
</evidence>
<protein>
    <recommendedName>
        <fullName evidence="6">ATP synthase F(0) sector subunit c</fullName>
    </recommendedName>
    <alternativeName>
        <fullName evidence="7">F-type ATPase subunit c</fullName>
    </alternativeName>
</protein>
<dbReference type="PRINTS" id="PR00124">
    <property type="entry name" value="ATPASEC"/>
</dbReference>
<dbReference type="InterPro" id="IPR035921">
    <property type="entry name" value="F/V-ATP_Csub_sf"/>
</dbReference>
<keyword evidence="3 8" id="KW-0812">Transmembrane</keyword>
<dbReference type="CDD" id="cd18121">
    <property type="entry name" value="ATP-synt_Fo_c"/>
    <property type="match status" value="1"/>
</dbReference>
<proteinExistence type="inferred from homology"/>
<dbReference type="GO" id="GO:0033177">
    <property type="term" value="C:proton-transporting two-sector ATPase complex, proton-transporting domain"/>
    <property type="evidence" value="ECO:0007669"/>
    <property type="project" value="InterPro"/>
</dbReference>
<evidence type="ECO:0000256" key="1">
    <source>
        <dbReference type="ARBA" id="ARBA00004141"/>
    </source>
</evidence>
<dbReference type="InterPro" id="IPR002379">
    <property type="entry name" value="ATPase_proteolipid_c-like_dom"/>
</dbReference>
<organism evidence="10">
    <name type="scientific">uncultured Desulfobacterium sp</name>
    <dbReference type="NCBI Taxonomy" id="201089"/>
    <lineage>
        <taxon>Bacteria</taxon>
        <taxon>Pseudomonadati</taxon>
        <taxon>Thermodesulfobacteriota</taxon>
        <taxon>Desulfobacteria</taxon>
        <taxon>Desulfobacterales</taxon>
        <taxon>Desulfobacteriaceae</taxon>
        <taxon>Desulfobacterium</taxon>
        <taxon>environmental samples</taxon>
    </lineage>
</organism>
<evidence type="ECO:0000259" key="9">
    <source>
        <dbReference type="Pfam" id="PF00137"/>
    </source>
</evidence>